<organism evidence="11 12">
    <name type="scientific">Eublepharis macularius</name>
    <name type="common">Leopard gecko</name>
    <name type="synonym">Cyrtodactylus macularius</name>
    <dbReference type="NCBI Taxonomy" id="481883"/>
    <lineage>
        <taxon>Eukaryota</taxon>
        <taxon>Metazoa</taxon>
        <taxon>Chordata</taxon>
        <taxon>Craniata</taxon>
        <taxon>Vertebrata</taxon>
        <taxon>Euteleostomi</taxon>
        <taxon>Lepidosauria</taxon>
        <taxon>Squamata</taxon>
        <taxon>Bifurcata</taxon>
        <taxon>Gekkota</taxon>
        <taxon>Eublepharidae</taxon>
        <taxon>Eublepharinae</taxon>
        <taxon>Eublepharis</taxon>
    </lineage>
</organism>
<dbReference type="Pfam" id="PF05625">
    <property type="entry name" value="PAXNEB"/>
    <property type="match status" value="1"/>
</dbReference>
<dbReference type="InterPro" id="IPR027417">
    <property type="entry name" value="P-loop_NTPase"/>
</dbReference>
<evidence type="ECO:0000256" key="7">
    <source>
        <dbReference type="ARBA" id="ARBA00022694"/>
    </source>
</evidence>
<dbReference type="Proteomes" id="UP001190640">
    <property type="component" value="Chromosome 2"/>
</dbReference>
<name>A0AA97IXP0_EUBMA</name>
<dbReference type="GO" id="GO:0008023">
    <property type="term" value="C:transcription elongation factor complex"/>
    <property type="evidence" value="ECO:0007669"/>
    <property type="project" value="TreeGrafter"/>
</dbReference>
<evidence type="ECO:0000313" key="12">
    <source>
        <dbReference type="RefSeq" id="XP_054827406.1"/>
    </source>
</evidence>
<dbReference type="GO" id="GO:0002098">
    <property type="term" value="P:tRNA wobble uridine modification"/>
    <property type="evidence" value="ECO:0007669"/>
    <property type="project" value="InterPro"/>
</dbReference>
<dbReference type="AlphaFoldDB" id="A0AA97IXP0"/>
<evidence type="ECO:0000256" key="8">
    <source>
        <dbReference type="ARBA" id="ARBA00023242"/>
    </source>
</evidence>
<keyword evidence="6" id="KW-0963">Cytoplasm</keyword>
<feature type="region of interest" description="Disordered" evidence="10">
    <location>
        <begin position="1"/>
        <end position="27"/>
    </location>
</feature>
<sequence length="407" mass="44785">MAALATGGPVRSEGVPTSFQRKGAAGGGGRLAVLPGTRPSLRRGQLLLSSGIPSLDSVLGGGLAIGTLLLIEEDAYGIYSNLLFKHFLAEGIVCGHNLFIASAKEEPADILKELPSPFLNTVSAMEEATAMKCKQDSQESMKIAWRYQNIPKLEVTQMTSSKCGHYFDLSKPLASELRQNIGWHGFFLPEETTLCHDISSCNMASGYTRLLHSIQKVIYQEGFGGSTPQKKQRNILRIGIQNLGSVLWDDDICCNENPQNIYSLTRFLYALRGLLRTSLSACIITIPSHLIQNKAIMERVTNLSDTIVGLESFMGSERETNPLYKDYHGLIHIRQIPWLNSLICNVSDTKDLAFRLKGKLFIIERLHLPPDLSDTVSRTSKQDLAESTKLLSSGCSAMAIGKKHLDF</sequence>
<keyword evidence="8" id="KW-0539">Nucleus</keyword>
<proteinExistence type="inferred from homology"/>
<dbReference type="KEGG" id="emc:129324267"/>
<comment type="pathway">
    <text evidence="3">tRNA modification; 5-methoxycarbonylmethyl-2-thiouridine-tRNA biosynthesis.</text>
</comment>
<dbReference type="FunFam" id="3.40.50.300:FF:000623">
    <property type="entry name" value="Elongator acetyltransferase complex subunit 4"/>
    <property type="match status" value="1"/>
</dbReference>
<dbReference type="PANTHER" id="PTHR12896">
    <property type="entry name" value="PAX6 NEIGHBOR PROTEIN PAXNEB"/>
    <property type="match status" value="1"/>
</dbReference>
<dbReference type="GO" id="GO:0033588">
    <property type="term" value="C:elongator holoenzyme complex"/>
    <property type="evidence" value="ECO:0007669"/>
    <property type="project" value="InterPro"/>
</dbReference>
<reference evidence="12" key="1">
    <citation type="submission" date="2025-08" db="UniProtKB">
        <authorList>
            <consortium name="RefSeq"/>
        </authorList>
    </citation>
    <scope>IDENTIFICATION</scope>
    <source>
        <tissue evidence="12">Blood</tissue>
    </source>
</reference>
<evidence type="ECO:0000256" key="5">
    <source>
        <dbReference type="ARBA" id="ARBA00020265"/>
    </source>
</evidence>
<keyword evidence="11" id="KW-1185">Reference proteome</keyword>
<dbReference type="RefSeq" id="XP_054827406.1">
    <property type="nucleotide sequence ID" value="XM_054971431.1"/>
</dbReference>
<evidence type="ECO:0000256" key="3">
    <source>
        <dbReference type="ARBA" id="ARBA00005043"/>
    </source>
</evidence>
<evidence type="ECO:0000256" key="10">
    <source>
        <dbReference type="SAM" id="MobiDB-lite"/>
    </source>
</evidence>
<keyword evidence="7" id="KW-0819">tRNA processing</keyword>
<dbReference type="PANTHER" id="PTHR12896:SF1">
    <property type="entry name" value="ELONGATOR COMPLEX PROTEIN 4"/>
    <property type="match status" value="1"/>
</dbReference>
<evidence type="ECO:0000256" key="4">
    <source>
        <dbReference type="ARBA" id="ARBA00007573"/>
    </source>
</evidence>
<dbReference type="Gene3D" id="3.40.50.300">
    <property type="entry name" value="P-loop containing nucleotide triphosphate hydrolases"/>
    <property type="match status" value="1"/>
</dbReference>
<evidence type="ECO:0000256" key="1">
    <source>
        <dbReference type="ARBA" id="ARBA00004123"/>
    </source>
</evidence>
<dbReference type="CDD" id="cd19494">
    <property type="entry name" value="Elp4"/>
    <property type="match status" value="1"/>
</dbReference>
<dbReference type="GO" id="GO:0005737">
    <property type="term" value="C:cytoplasm"/>
    <property type="evidence" value="ECO:0007669"/>
    <property type="project" value="UniProtKB-SubCell"/>
</dbReference>
<comment type="subcellular location">
    <subcellularLocation>
        <location evidence="2">Cytoplasm</location>
    </subcellularLocation>
    <subcellularLocation>
        <location evidence="1">Nucleus</location>
    </subcellularLocation>
</comment>
<comment type="function">
    <text evidence="9">Component of the elongator complex which is required for multiple tRNA modifications, including mcm5U (5-methoxycarbonylmethyl uridine), mcm5s2U (5-methoxycarbonylmethyl-2-thiouridine), and ncm5U (5-carbamoylmethyl uridine). The elongator complex catalyzes the formation of carboxymethyluridine in the wobble base at position 34 in tRNAs.</text>
</comment>
<protein>
    <recommendedName>
        <fullName evidence="5">Elongator complex protein 4</fullName>
    </recommendedName>
</protein>
<accession>A0AA97IXP0</accession>
<evidence type="ECO:0000313" key="11">
    <source>
        <dbReference type="Proteomes" id="UP001190640"/>
    </source>
</evidence>
<dbReference type="GeneID" id="129324267"/>
<dbReference type="CTD" id="26610"/>
<evidence type="ECO:0000256" key="6">
    <source>
        <dbReference type="ARBA" id="ARBA00022490"/>
    </source>
</evidence>
<evidence type="ECO:0000256" key="2">
    <source>
        <dbReference type="ARBA" id="ARBA00004496"/>
    </source>
</evidence>
<gene>
    <name evidence="12" type="primary">ELP4</name>
</gene>
<comment type="similarity">
    <text evidence="4">Belongs to the ELP4 family.</text>
</comment>
<dbReference type="InterPro" id="IPR008728">
    <property type="entry name" value="Elongator_complex_protein_4"/>
</dbReference>
<evidence type="ECO:0000256" key="9">
    <source>
        <dbReference type="ARBA" id="ARBA00045238"/>
    </source>
</evidence>